<organism evidence="2 3">
    <name type="scientific">Caerostris darwini</name>
    <dbReference type="NCBI Taxonomy" id="1538125"/>
    <lineage>
        <taxon>Eukaryota</taxon>
        <taxon>Metazoa</taxon>
        <taxon>Ecdysozoa</taxon>
        <taxon>Arthropoda</taxon>
        <taxon>Chelicerata</taxon>
        <taxon>Arachnida</taxon>
        <taxon>Araneae</taxon>
        <taxon>Araneomorphae</taxon>
        <taxon>Entelegynae</taxon>
        <taxon>Araneoidea</taxon>
        <taxon>Araneidae</taxon>
        <taxon>Caerostris</taxon>
    </lineage>
</organism>
<gene>
    <name evidence="2" type="ORF">CDAR_573361</name>
</gene>
<reference evidence="2 3" key="1">
    <citation type="submission" date="2021-06" db="EMBL/GenBank/DDBJ databases">
        <title>Caerostris darwini draft genome.</title>
        <authorList>
            <person name="Kono N."/>
            <person name="Arakawa K."/>
        </authorList>
    </citation>
    <scope>NUCLEOTIDE SEQUENCE [LARGE SCALE GENOMIC DNA]</scope>
</reference>
<name>A0AAV4VNY9_9ARAC</name>
<accession>A0AAV4VNY9</accession>
<proteinExistence type="predicted"/>
<feature type="region of interest" description="Disordered" evidence="1">
    <location>
        <begin position="37"/>
        <end position="58"/>
    </location>
</feature>
<evidence type="ECO:0000256" key="1">
    <source>
        <dbReference type="SAM" id="MobiDB-lite"/>
    </source>
</evidence>
<feature type="compositionally biased region" description="Polar residues" evidence="1">
    <location>
        <begin position="37"/>
        <end position="57"/>
    </location>
</feature>
<evidence type="ECO:0000313" key="3">
    <source>
        <dbReference type="Proteomes" id="UP001054837"/>
    </source>
</evidence>
<sequence length="135" mass="15358">MEFLDSNSSLGALERRKSFSLPSLKFATTENAPLRQIPSSDFIHTSESHSPPTTDSMVTLGEWVAESRREMMQQMDIEEDRPASNASKPFSLCMPFIKRPINPKSRGVPEPQSLKSRFFRAISSAFRRFIQLFSD</sequence>
<dbReference type="EMBL" id="BPLQ01013405">
    <property type="protein sequence ID" value="GIY71858.1"/>
    <property type="molecule type" value="Genomic_DNA"/>
</dbReference>
<protein>
    <submittedName>
        <fullName evidence="2">Uncharacterized protein</fullName>
    </submittedName>
</protein>
<evidence type="ECO:0000313" key="2">
    <source>
        <dbReference type="EMBL" id="GIY71858.1"/>
    </source>
</evidence>
<keyword evidence="3" id="KW-1185">Reference proteome</keyword>
<dbReference type="Proteomes" id="UP001054837">
    <property type="component" value="Unassembled WGS sequence"/>
</dbReference>
<comment type="caution">
    <text evidence="2">The sequence shown here is derived from an EMBL/GenBank/DDBJ whole genome shotgun (WGS) entry which is preliminary data.</text>
</comment>
<dbReference type="AlphaFoldDB" id="A0AAV4VNY9"/>